<keyword evidence="5" id="KW-1185">Reference proteome</keyword>
<gene>
    <name evidence="4" type="ORF">BAY60_30065</name>
</gene>
<organism evidence="4 5">
    <name type="scientific">Prauserella muralis</name>
    <dbReference type="NCBI Taxonomy" id="588067"/>
    <lineage>
        <taxon>Bacteria</taxon>
        <taxon>Bacillati</taxon>
        <taxon>Actinomycetota</taxon>
        <taxon>Actinomycetes</taxon>
        <taxon>Pseudonocardiales</taxon>
        <taxon>Pseudonocardiaceae</taxon>
        <taxon>Prauserella</taxon>
    </lineage>
</organism>
<comment type="caution">
    <text evidence="4">The sequence shown here is derived from an EMBL/GenBank/DDBJ whole genome shotgun (WGS) entry which is preliminary data.</text>
</comment>
<dbReference type="GO" id="GO:0031411">
    <property type="term" value="C:gas vesicle"/>
    <property type="evidence" value="ECO:0007669"/>
    <property type="project" value="UniProtKB-SubCell"/>
</dbReference>
<dbReference type="PANTHER" id="PTHR36852:SF1">
    <property type="entry name" value="PROTEIN GVPL 2"/>
    <property type="match status" value="1"/>
</dbReference>
<dbReference type="EMBL" id="MASW01000007">
    <property type="protein sequence ID" value="PXY19062.1"/>
    <property type="molecule type" value="Genomic_DNA"/>
</dbReference>
<comment type="similarity">
    <text evidence="3">Belongs to the gas vesicle GvpF/GvpL family.</text>
</comment>
<dbReference type="OrthoDB" id="146444at2"/>
<accession>A0A2V4AGJ9</accession>
<comment type="subcellular location">
    <subcellularLocation>
        <location evidence="2">Gas vesicle</location>
    </subcellularLocation>
</comment>
<proteinExistence type="inferred from homology"/>
<dbReference type="PANTHER" id="PTHR36852">
    <property type="entry name" value="PROTEIN GVPL 2"/>
    <property type="match status" value="1"/>
</dbReference>
<protein>
    <submittedName>
        <fullName evidence="4">Gas vesicle protein GvpFL</fullName>
    </submittedName>
</protein>
<evidence type="ECO:0000313" key="4">
    <source>
        <dbReference type="EMBL" id="PXY19062.1"/>
    </source>
</evidence>
<dbReference type="AlphaFoldDB" id="A0A2V4AGJ9"/>
<evidence type="ECO:0000313" key="5">
    <source>
        <dbReference type="Proteomes" id="UP000249915"/>
    </source>
</evidence>
<dbReference type="Proteomes" id="UP000249915">
    <property type="component" value="Unassembled WGS sequence"/>
</dbReference>
<evidence type="ECO:0000256" key="3">
    <source>
        <dbReference type="ARBA" id="ARBA00035643"/>
    </source>
</evidence>
<reference evidence="4 5" key="1">
    <citation type="submission" date="2016-07" db="EMBL/GenBank/DDBJ databases">
        <title>Draft genome sequence of Prauserella muralis DSM 45305, isolated from a mould-covered wall in an indoor environment.</title>
        <authorList>
            <person name="Ruckert C."/>
            <person name="Albersmeier A."/>
            <person name="Jiang C.-L."/>
            <person name="Jiang Y."/>
            <person name="Kalinowski J."/>
            <person name="Schneider O."/>
            <person name="Winkler A."/>
            <person name="Zotchev S.B."/>
        </authorList>
    </citation>
    <scope>NUCLEOTIDE SEQUENCE [LARGE SCALE GENOMIC DNA]</scope>
    <source>
        <strain evidence="4 5">DSM 45305</strain>
    </source>
</reference>
<dbReference type="Pfam" id="PF06386">
    <property type="entry name" value="GvpL_GvpF"/>
    <property type="match status" value="1"/>
</dbReference>
<keyword evidence="1" id="KW-0304">Gas vesicle</keyword>
<evidence type="ECO:0000256" key="1">
    <source>
        <dbReference type="ARBA" id="ARBA00022987"/>
    </source>
</evidence>
<evidence type="ECO:0000256" key="2">
    <source>
        <dbReference type="ARBA" id="ARBA00035108"/>
    </source>
</evidence>
<sequence>MAEEHPEQALWVYAVTTGLAAERLGTDRGVGGAPVRPLTEGELTALVSPVDLAEFGEEALRRNLEDLDWLAATARAHDTVVTAAARAATAAVPLRLATVYLGEDRVRGLLAERRADFTAALELLAGRTEWGVKAYADPDALAEDAAAPAEGSGQGAGTAYLLRRKAQLSAREAAQREAAAHAEHLHTALARLAVSARRHPPQDPALSRERGWMVLNGAYLVDDDRAEELARQVEALAGTRRGVRLELTGPWPPYSFAGVVQ</sequence>
<dbReference type="InterPro" id="IPR009430">
    <property type="entry name" value="GvpL/GvpF"/>
</dbReference>
<dbReference type="GO" id="GO:0031412">
    <property type="term" value="P:gas vesicle organization"/>
    <property type="evidence" value="ECO:0007669"/>
    <property type="project" value="InterPro"/>
</dbReference>
<name>A0A2V4AGJ9_9PSEU</name>
<dbReference type="RefSeq" id="WP_112284990.1">
    <property type="nucleotide sequence ID" value="NZ_MASW01000007.1"/>
</dbReference>